<dbReference type="Proteomes" id="UP001500320">
    <property type="component" value="Unassembled WGS sequence"/>
</dbReference>
<feature type="transmembrane region" description="Helical" evidence="2">
    <location>
        <begin position="147"/>
        <end position="165"/>
    </location>
</feature>
<evidence type="ECO:0000313" key="3">
    <source>
        <dbReference type="EMBL" id="GAA3150562.1"/>
    </source>
</evidence>
<gene>
    <name evidence="3" type="ORF">GCM10010466_47130</name>
</gene>
<accession>A0ABP6NJW0</accession>
<feature type="transmembrane region" description="Helical" evidence="2">
    <location>
        <begin position="329"/>
        <end position="349"/>
    </location>
</feature>
<feature type="transmembrane region" description="Helical" evidence="2">
    <location>
        <begin position="361"/>
        <end position="382"/>
    </location>
</feature>
<feature type="transmembrane region" description="Helical" evidence="2">
    <location>
        <begin position="78"/>
        <end position="97"/>
    </location>
</feature>
<feature type="transmembrane region" description="Helical" evidence="2">
    <location>
        <begin position="21"/>
        <end position="40"/>
    </location>
</feature>
<evidence type="ECO:0000313" key="4">
    <source>
        <dbReference type="Proteomes" id="UP001500320"/>
    </source>
</evidence>
<feature type="transmembrane region" description="Helical" evidence="2">
    <location>
        <begin position="388"/>
        <end position="409"/>
    </location>
</feature>
<dbReference type="Gene3D" id="1.20.1250.20">
    <property type="entry name" value="MFS general substrate transporter like domains"/>
    <property type="match status" value="1"/>
</dbReference>
<evidence type="ECO:0000256" key="2">
    <source>
        <dbReference type="SAM" id="Phobius"/>
    </source>
</evidence>
<feature type="region of interest" description="Disordered" evidence="1">
    <location>
        <begin position="196"/>
        <end position="216"/>
    </location>
</feature>
<feature type="transmembrane region" description="Helical" evidence="2">
    <location>
        <begin position="171"/>
        <end position="190"/>
    </location>
</feature>
<dbReference type="PANTHER" id="PTHR23530">
    <property type="entry name" value="TRANSPORT PROTEIN-RELATED"/>
    <property type="match status" value="1"/>
</dbReference>
<feature type="transmembrane region" description="Helical" evidence="2">
    <location>
        <begin position="247"/>
        <end position="266"/>
    </location>
</feature>
<feature type="transmembrane region" description="Helical" evidence="2">
    <location>
        <begin position="52"/>
        <end position="71"/>
    </location>
</feature>
<keyword evidence="4" id="KW-1185">Reference proteome</keyword>
<feature type="transmembrane region" description="Helical" evidence="2">
    <location>
        <begin position="103"/>
        <end position="126"/>
    </location>
</feature>
<organism evidence="3 4">
    <name type="scientific">Planomonospora alba</name>
    <dbReference type="NCBI Taxonomy" id="161354"/>
    <lineage>
        <taxon>Bacteria</taxon>
        <taxon>Bacillati</taxon>
        <taxon>Actinomycetota</taxon>
        <taxon>Actinomycetes</taxon>
        <taxon>Streptosporangiales</taxon>
        <taxon>Streptosporangiaceae</taxon>
        <taxon>Planomonospora</taxon>
    </lineage>
</organism>
<dbReference type="InterPro" id="IPR036259">
    <property type="entry name" value="MFS_trans_sf"/>
</dbReference>
<evidence type="ECO:0000256" key="1">
    <source>
        <dbReference type="SAM" id="MobiDB-lite"/>
    </source>
</evidence>
<dbReference type="Pfam" id="PF07690">
    <property type="entry name" value="MFS_1"/>
    <property type="match status" value="1"/>
</dbReference>
<keyword evidence="2" id="KW-0472">Membrane</keyword>
<feature type="compositionally biased region" description="Gly residues" evidence="1">
    <location>
        <begin position="201"/>
        <end position="213"/>
    </location>
</feature>
<dbReference type="PANTHER" id="PTHR23530:SF1">
    <property type="entry name" value="PERMEASE, MAJOR FACILITATOR SUPERFAMILY-RELATED"/>
    <property type="match status" value="1"/>
</dbReference>
<sequence>MTVSSRTPGTRARRLTAAVHVYTFLDDFILLYPVYALLFADTGLSVAEISSLFVIWSLTGILLEVPSGVWADAVSRRTLLILAPLPAAAGFALWVVAPSYWSFALGFVLWGVRGALVSGAFEALVYEELDRLGEARRYARLIGRAEVAGMCAVALATAAASPVLAAGGYPALGAASVLACLLCAAAGALFPEHRAPRPPAGTGGRGGPGGAGAPGDADAPDGWRGYAAILRSGLAEVRGDRSVRRTLLLVPATAAIWGALEEYVALLARETGAAERAVPLWVLLVWTGVAAGGLLAGTGRRLGSGAFAGVLGLGALALAGGALSGRTAGLAAVAAAFCGFQLASLVADARLQEAITGPSRATVTSLANLGTGLATAGVYGGYAALSAFAGHGAVFALAALPYGLLALALRRGA</sequence>
<protein>
    <submittedName>
        <fullName evidence="3">MFS transporter</fullName>
    </submittedName>
</protein>
<comment type="caution">
    <text evidence="3">The sequence shown here is derived from an EMBL/GenBank/DDBJ whole genome shotgun (WGS) entry which is preliminary data.</text>
</comment>
<proteinExistence type="predicted"/>
<keyword evidence="2" id="KW-0812">Transmembrane</keyword>
<reference evidence="4" key="1">
    <citation type="journal article" date="2019" name="Int. J. Syst. Evol. Microbiol.">
        <title>The Global Catalogue of Microorganisms (GCM) 10K type strain sequencing project: providing services to taxonomists for standard genome sequencing and annotation.</title>
        <authorList>
            <consortium name="The Broad Institute Genomics Platform"/>
            <consortium name="The Broad Institute Genome Sequencing Center for Infectious Disease"/>
            <person name="Wu L."/>
            <person name="Ma J."/>
        </authorList>
    </citation>
    <scope>NUCLEOTIDE SEQUENCE [LARGE SCALE GENOMIC DNA]</scope>
    <source>
        <strain evidence="4">JCM 9373</strain>
    </source>
</reference>
<feature type="transmembrane region" description="Helical" evidence="2">
    <location>
        <begin position="304"/>
        <end position="323"/>
    </location>
</feature>
<dbReference type="InterPro" id="IPR011701">
    <property type="entry name" value="MFS"/>
</dbReference>
<name>A0ABP6NJW0_9ACTN</name>
<dbReference type="RefSeq" id="WP_344862977.1">
    <property type="nucleotide sequence ID" value="NZ_BAAAUT010000040.1"/>
</dbReference>
<dbReference type="EMBL" id="BAAAUT010000040">
    <property type="protein sequence ID" value="GAA3150562.1"/>
    <property type="molecule type" value="Genomic_DNA"/>
</dbReference>
<keyword evidence="2" id="KW-1133">Transmembrane helix</keyword>
<dbReference type="InterPro" id="IPR053160">
    <property type="entry name" value="MFS_DHA3_Transporter"/>
</dbReference>
<dbReference type="SUPFAM" id="SSF103473">
    <property type="entry name" value="MFS general substrate transporter"/>
    <property type="match status" value="1"/>
</dbReference>
<feature type="transmembrane region" description="Helical" evidence="2">
    <location>
        <begin position="278"/>
        <end position="297"/>
    </location>
</feature>